<keyword evidence="12" id="KW-1185">Reference proteome</keyword>
<dbReference type="GO" id="GO:0000976">
    <property type="term" value="F:transcription cis-regulatory region binding"/>
    <property type="evidence" value="ECO:0007669"/>
    <property type="project" value="TreeGrafter"/>
</dbReference>
<dbReference type="Pfam" id="PF01475">
    <property type="entry name" value="FUR"/>
    <property type="match status" value="1"/>
</dbReference>
<accession>A0A1T4MYF9</accession>
<evidence type="ECO:0000256" key="7">
    <source>
        <dbReference type="ARBA" id="ARBA00023125"/>
    </source>
</evidence>
<reference evidence="11 12" key="1">
    <citation type="submission" date="2017-02" db="EMBL/GenBank/DDBJ databases">
        <authorList>
            <person name="Peterson S.W."/>
        </authorList>
    </citation>
    <scope>NUCLEOTIDE SEQUENCE [LARGE SCALE GENOMIC DNA]</scope>
    <source>
        <strain evidence="11 12">ATCC BAA-1030</strain>
    </source>
</reference>
<feature type="binding site" evidence="9">
    <location>
        <position position="103"/>
    </location>
    <ligand>
        <name>Zn(2+)</name>
        <dbReference type="ChEBI" id="CHEBI:29105"/>
    </ligand>
</feature>
<evidence type="ECO:0000256" key="8">
    <source>
        <dbReference type="ARBA" id="ARBA00023163"/>
    </source>
</evidence>
<keyword evidence="4" id="KW-0678">Repressor</keyword>
<dbReference type="GO" id="GO:1900376">
    <property type="term" value="P:regulation of secondary metabolite biosynthetic process"/>
    <property type="evidence" value="ECO:0007669"/>
    <property type="project" value="TreeGrafter"/>
</dbReference>
<dbReference type="RefSeq" id="WP_078807185.1">
    <property type="nucleotide sequence ID" value="NZ_FUXI01000012.1"/>
</dbReference>
<dbReference type="STRING" id="263852.SAMN02745116_01250"/>
<keyword evidence="3" id="KW-0963">Cytoplasm</keyword>
<dbReference type="EMBL" id="FUXI01000012">
    <property type="protein sequence ID" value="SJZ71886.1"/>
    <property type="molecule type" value="Genomic_DNA"/>
</dbReference>
<comment type="cofactor">
    <cofactor evidence="10">
        <name>Mn(2+)</name>
        <dbReference type="ChEBI" id="CHEBI:29035"/>
    </cofactor>
    <cofactor evidence="10">
        <name>Fe(2+)</name>
        <dbReference type="ChEBI" id="CHEBI:29033"/>
    </cofactor>
    <text evidence="10">Binds 1 Mn(2+) or Fe(2+) ion per subunit.</text>
</comment>
<evidence type="ECO:0000256" key="1">
    <source>
        <dbReference type="ARBA" id="ARBA00004496"/>
    </source>
</evidence>
<evidence type="ECO:0000256" key="10">
    <source>
        <dbReference type="PIRSR" id="PIRSR602481-2"/>
    </source>
</evidence>
<feature type="binding site" evidence="10">
    <location>
        <position position="118"/>
    </location>
    <ligand>
        <name>Fe cation</name>
        <dbReference type="ChEBI" id="CHEBI:24875"/>
    </ligand>
</feature>
<keyword evidence="9" id="KW-0479">Metal-binding</keyword>
<keyword evidence="6" id="KW-0805">Transcription regulation</keyword>
<keyword evidence="10" id="KW-0408">Iron</keyword>
<organism evidence="11 12">
    <name type="scientific">Pilibacter termitis</name>
    <dbReference type="NCBI Taxonomy" id="263852"/>
    <lineage>
        <taxon>Bacteria</taxon>
        <taxon>Bacillati</taxon>
        <taxon>Bacillota</taxon>
        <taxon>Bacilli</taxon>
        <taxon>Lactobacillales</taxon>
        <taxon>Enterococcaceae</taxon>
        <taxon>Pilibacter</taxon>
    </lineage>
</organism>
<dbReference type="GO" id="GO:0003700">
    <property type="term" value="F:DNA-binding transcription factor activity"/>
    <property type="evidence" value="ECO:0007669"/>
    <property type="project" value="InterPro"/>
</dbReference>
<comment type="cofactor">
    <cofactor evidence="9">
        <name>Zn(2+)</name>
        <dbReference type="ChEBI" id="CHEBI:29105"/>
    </cofactor>
    <text evidence="9">Binds 1 zinc ion per subunit.</text>
</comment>
<dbReference type="GO" id="GO:0008270">
    <property type="term" value="F:zinc ion binding"/>
    <property type="evidence" value="ECO:0007669"/>
    <property type="project" value="TreeGrafter"/>
</dbReference>
<dbReference type="GO" id="GO:0005737">
    <property type="term" value="C:cytoplasm"/>
    <property type="evidence" value="ECO:0007669"/>
    <property type="project" value="UniProtKB-SubCell"/>
</dbReference>
<dbReference type="SUPFAM" id="SSF46785">
    <property type="entry name" value="Winged helix' DNA-binding domain"/>
    <property type="match status" value="1"/>
</dbReference>
<comment type="subcellular location">
    <subcellularLocation>
        <location evidence="1">Cytoplasm</location>
    </subcellularLocation>
</comment>
<feature type="binding site" evidence="9">
    <location>
        <position position="106"/>
    </location>
    <ligand>
        <name>Zn(2+)</name>
        <dbReference type="ChEBI" id="CHEBI:29105"/>
    </ligand>
</feature>
<evidence type="ECO:0000313" key="12">
    <source>
        <dbReference type="Proteomes" id="UP000190328"/>
    </source>
</evidence>
<feature type="binding site" evidence="9">
    <location>
        <position position="143"/>
    </location>
    <ligand>
        <name>Zn(2+)</name>
        <dbReference type="ChEBI" id="CHEBI:29105"/>
    </ligand>
</feature>
<dbReference type="AlphaFoldDB" id="A0A1T4MYF9"/>
<keyword evidence="5 9" id="KW-0862">Zinc</keyword>
<name>A0A1T4MYF9_9ENTE</name>
<protein>
    <submittedName>
        <fullName evidence="11">Fur family transcriptional regulator, zinc uptake regulator</fullName>
    </submittedName>
</protein>
<dbReference type="InterPro" id="IPR002481">
    <property type="entry name" value="FUR"/>
</dbReference>
<keyword evidence="7" id="KW-0238">DNA-binding</keyword>
<proteinExistence type="inferred from homology"/>
<feature type="binding site" evidence="10">
    <location>
        <position position="97"/>
    </location>
    <ligand>
        <name>Fe cation</name>
        <dbReference type="ChEBI" id="CHEBI:24875"/>
    </ligand>
</feature>
<keyword evidence="8" id="KW-0804">Transcription</keyword>
<feature type="binding site" evidence="10">
    <location>
        <position position="132"/>
    </location>
    <ligand>
        <name>Fe cation</name>
        <dbReference type="ChEBI" id="CHEBI:24875"/>
    </ligand>
</feature>
<dbReference type="Gene3D" id="3.30.1490.190">
    <property type="match status" value="1"/>
</dbReference>
<dbReference type="Gene3D" id="1.10.10.10">
    <property type="entry name" value="Winged helix-like DNA-binding domain superfamily/Winged helix DNA-binding domain"/>
    <property type="match status" value="1"/>
</dbReference>
<evidence type="ECO:0000256" key="9">
    <source>
        <dbReference type="PIRSR" id="PIRSR602481-1"/>
    </source>
</evidence>
<sequence length="150" mass="17351">MTEINKVNIALENIKSSGLKYTKKREELLKCLNQENHYVSAKEVHQMMKKTFPNISLDTIYRNLQEGEELGVLERVDFKGKRHYRINCELGVVVPHHHHHFICTGCGEIQEIDFCPIEEMVQSLGAVKVEGHQVEIFGKCEKCVEENKKN</sequence>
<comment type="similarity">
    <text evidence="2">Belongs to the Fur family.</text>
</comment>
<feature type="binding site" evidence="9">
    <location>
        <position position="140"/>
    </location>
    <ligand>
        <name>Zn(2+)</name>
        <dbReference type="ChEBI" id="CHEBI:29105"/>
    </ligand>
</feature>
<dbReference type="InterPro" id="IPR036388">
    <property type="entry name" value="WH-like_DNA-bd_sf"/>
</dbReference>
<dbReference type="PANTHER" id="PTHR33202">
    <property type="entry name" value="ZINC UPTAKE REGULATION PROTEIN"/>
    <property type="match status" value="1"/>
</dbReference>
<dbReference type="GO" id="GO:0045892">
    <property type="term" value="P:negative regulation of DNA-templated transcription"/>
    <property type="evidence" value="ECO:0007669"/>
    <property type="project" value="TreeGrafter"/>
</dbReference>
<dbReference type="Proteomes" id="UP000190328">
    <property type="component" value="Unassembled WGS sequence"/>
</dbReference>
<gene>
    <name evidence="11" type="ORF">SAMN02745116_01250</name>
</gene>
<dbReference type="InterPro" id="IPR043135">
    <property type="entry name" value="Fur_C"/>
</dbReference>
<evidence type="ECO:0000313" key="11">
    <source>
        <dbReference type="EMBL" id="SJZ71886.1"/>
    </source>
</evidence>
<dbReference type="PANTHER" id="PTHR33202:SF1">
    <property type="entry name" value="FERRIC UPTAKE REGULATION PROTEIN"/>
    <property type="match status" value="1"/>
</dbReference>
<dbReference type="OrthoDB" id="8659436at2"/>
<evidence type="ECO:0000256" key="3">
    <source>
        <dbReference type="ARBA" id="ARBA00022490"/>
    </source>
</evidence>
<dbReference type="CDD" id="cd07153">
    <property type="entry name" value="Fur_like"/>
    <property type="match status" value="1"/>
</dbReference>
<evidence type="ECO:0000256" key="6">
    <source>
        <dbReference type="ARBA" id="ARBA00023015"/>
    </source>
</evidence>
<evidence type="ECO:0000256" key="4">
    <source>
        <dbReference type="ARBA" id="ARBA00022491"/>
    </source>
</evidence>
<evidence type="ECO:0000256" key="2">
    <source>
        <dbReference type="ARBA" id="ARBA00007957"/>
    </source>
</evidence>
<dbReference type="InterPro" id="IPR036390">
    <property type="entry name" value="WH_DNA-bd_sf"/>
</dbReference>
<evidence type="ECO:0000256" key="5">
    <source>
        <dbReference type="ARBA" id="ARBA00022833"/>
    </source>
</evidence>